<dbReference type="InterPro" id="IPR053137">
    <property type="entry name" value="NLR-like"/>
</dbReference>
<organism evidence="1 2">
    <name type="scientific">Labrys neptuniae</name>
    <dbReference type="NCBI Taxonomy" id="376174"/>
    <lineage>
        <taxon>Bacteria</taxon>
        <taxon>Pseudomonadati</taxon>
        <taxon>Pseudomonadota</taxon>
        <taxon>Alphaproteobacteria</taxon>
        <taxon>Hyphomicrobiales</taxon>
        <taxon>Xanthobacteraceae</taxon>
        <taxon>Labrys</taxon>
    </lineage>
</organism>
<reference evidence="1 2" key="1">
    <citation type="submission" date="2024-07" db="EMBL/GenBank/DDBJ databases">
        <title>Description of Labrys sedimenti sp. nov., isolated from a diclofenac-degrading enrichment culture.</title>
        <authorList>
            <person name="Tancsics A."/>
            <person name="Csepanyi A."/>
        </authorList>
    </citation>
    <scope>NUCLEOTIDE SEQUENCE [LARGE SCALE GENOMIC DNA]</scope>
    <source>
        <strain evidence="1 2">LMG 23578</strain>
    </source>
</reference>
<keyword evidence="2" id="KW-1185">Reference proteome</keyword>
<accession>A0ABV3PYC8</accession>
<dbReference type="Pfam" id="PF13424">
    <property type="entry name" value="TPR_12"/>
    <property type="match status" value="1"/>
</dbReference>
<dbReference type="SUPFAM" id="SSF52540">
    <property type="entry name" value="P-loop containing nucleoside triphosphate hydrolases"/>
    <property type="match status" value="1"/>
</dbReference>
<sequence length="1276" mass="140157">MGSSRHLLVIASQCEAEGSLTSLHSTAYALAETLRDDLRGHCGIDGSTGVLLDGDRETTERAVAQAAALARDKVLVLVWIGHGRAHDQRYYLMPFGARAETIETSGIELVSLLGTIRKEEPSGVVLAIDACQSGTALVSALRAWVQSQGPAVPIAILTATGEAAAFDLSFSKALTELLYQGIGDADRELSCAILRDRLCEITGKQTAHLVQYDGAPLPTQMWIGHNIAFNRKGLSRAPDLREQGLVLSQAIKSLARRLATESSSLAFMADAGVGKTTLSAMLVQMPDALRAITGHQNLIDASFFATEDTTYFRVVQALADQLALYKGFRDAAQLFLQRNELPDQERMLLGPLRAWVETLDTPIGKAKITLLLDSVDSIGLARPRVLRLLESLADVPGIRVLLTGRSGVETPANIERCDLARLTDEEVRNYLSKVGVDPQLHDVLVDRIKGNWLCAAVFGEEVKAREIRGQAEIVDLTLERAFEDRLERLGVCIEDPENPAGPLTILFMTLAAAGAGAVMPSSLLRAACAAQGHIGAEEQLDKDLKKLAGLVAHGTTRETAMWGLFHQELVDYVRRSTKYRTSIVKAHAAIVDVLQIRVPNRGCAVPIEWRYAFDRELDHRSELGKLTGQINRFTSIMSSDPTDNRSFWVRLNQALKKIQKSDHPDVLRTEARLANFEATFGSPRAARDLLALLLPDMERVLGAGHRDVLMVRADLASWTGASGDAKGACDQIAVLLETQEKVLGADDRDTLRTRATLALWTGKAGNAGAARDLYVGLLADQERVLGADHPDTLMTRSNIANWVGECGDAPRTRDLFISLQRDLIRVRGADDREALRLRGTIAYWTGMCGDSRTAREMYASLLLDQERILGANDREAMQTRASLAHWIAECGDPQTGREMYAALLLDEERWLGADDLEVLQTRANLARWTGECGDPRAARDLFSKLLPDRERVRGADSLDALGTRDCIAYWTGQCGDAHATRDLYAELLPDQERVLGADHPDTLITRENIADWTGRCGALRTARDLFATLLPDQQRVCGPDHPYVLRTRRNLAYWTGECGDASAARDLYADLLPDQQRIYGTDHPDVLRTRDNIASWTAQCDDIEAALDLYAALLQDQERVLGPNHPDTLATRHNVADCTGQSGDPSTARDLLARLLPDQRRVLGADHFDVLRTWNNLAHWTGRCGDACAARDLFTELLSDQRRVRSTDYPDVLTIRHNLAHWTGECGDPRAACDLFVTLLGDQERLLGADHPKVLKTRSNIAKWGGKVGNAGEASI</sequence>
<gene>
    <name evidence="1" type="ORF">ABXS05_34330</name>
</gene>
<dbReference type="EMBL" id="JBFNQD010000032">
    <property type="protein sequence ID" value="MEW9310665.1"/>
    <property type="molecule type" value="Genomic_DNA"/>
</dbReference>
<dbReference type="Pfam" id="PF13374">
    <property type="entry name" value="TPR_10"/>
    <property type="match status" value="5"/>
</dbReference>
<dbReference type="SUPFAM" id="SSF48452">
    <property type="entry name" value="TPR-like"/>
    <property type="match status" value="2"/>
</dbReference>
<evidence type="ECO:0000313" key="2">
    <source>
        <dbReference type="Proteomes" id="UP001555786"/>
    </source>
</evidence>
<dbReference type="PANTHER" id="PTHR46082:SF6">
    <property type="entry name" value="AAA+ ATPASE DOMAIN-CONTAINING PROTEIN-RELATED"/>
    <property type="match status" value="1"/>
</dbReference>
<name>A0ABV3PYC8_9HYPH</name>
<evidence type="ECO:0000313" key="1">
    <source>
        <dbReference type="EMBL" id="MEW9310665.1"/>
    </source>
</evidence>
<dbReference type="Gene3D" id="3.40.50.1460">
    <property type="match status" value="1"/>
</dbReference>
<dbReference type="RefSeq" id="WP_367627016.1">
    <property type="nucleotide sequence ID" value="NZ_JBFNQD010000032.1"/>
</dbReference>
<proteinExistence type="predicted"/>
<protein>
    <submittedName>
        <fullName evidence="1">Tetratricopeptide repeat protein</fullName>
    </submittedName>
</protein>
<dbReference type="PANTHER" id="PTHR46082">
    <property type="entry name" value="ATP/GTP-BINDING PROTEIN-RELATED"/>
    <property type="match status" value="1"/>
</dbReference>
<dbReference type="Gene3D" id="1.25.40.10">
    <property type="entry name" value="Tetratricopeptide repeat domain"/>
    <property type="match status" value="3"/>
</dbReference>
<comment type="caution">
    <text evidence="1">The sequence shown here is derived from an EMBL/GenBank/DDBJ whole genome shotgun (WGS) entry which is preliminary data.</text>
</comment>
<dbReference type="InterPro" id="IPR027417">
    <property type="entry name" value="P-loop_NTPase"/>
</dbReference>
<dbReference type="Proteomes" id="UP001555786">
    <property type="component" value="Unassembled WGS sequence"/>
</dbReference>
<dbReference type="InterPro" id="IPR011990">
    <property type="entry name" value="TPR-like_helical_dom_sf"/>
</dbReference>